<protein>
    <recommendedName>
        <fullName evidence="3">Dipeptidylpeptidase IV N-terminal domain-containing protein</fullName>
    </recommendedName>
</protein>
<comment type="caution">
    <text evidence="1">The sequence shown here is derived from an EMBL/GenBank/DDBJ whole genome shotgun (WGS) entry which is preliminary data.</text>
</comment>
<dbReference type="RefSeq" id="WP_238075497.1">
    <property type="nucleotide sequence ID" value="NZ_JAKNJB010000078.1"/>
</dbReference>
<evidence type="ECO:0008006" key="3">
    <source>
        <dbReference type="Google" id="ProtNLM"/>
    </source>
</evidence>
<evidence type="ECO:0000313" key="1">
    <source>
        <dbReference type="EMBL" id="MCG4529266.1"/>
    </source>
</evidence>
<dbReference type="Proteomes" id="UP001200313">
    <property type="component" value="Unassembled WGS sequence"/>
</dbReference>
<dbReference type="EMBL" id="JAKNJB010000078">
    <property type="protein sequence ID" value="MCG4529266.1"/>
    <property type="molecule type" value="Genomic_DNA"/>
</dbReference>
<evidence type="ECO:0000313" key="2">
    <source>
        <dbReference type="Proteomes" id="UP001200313"/>
    </source>
</evidence>
<organism evidence="1 2">
    <name type="scientific">Intestinimonas massiliensis</name>
    <name type="common">ex Afouda et al. 2020</name>
    <dbReference type="NCBI Taxonomy" id="1673721"/>
    <lineage>
        <taxon>Bacteria</taxon>
        <taxon>Bacillati</taxon>
        <taxon>Bacillota</taxon>
        <taxon>Clostridia</taxon>
        <taxon>Eubacteriales</taxon>
        <taxon>Intestinimonas</taxon>
    </lineage>
</organism>
<gene>
    <name evidence="1" type="ORF">L0P79_19785</name>
</gene>
<keyword evidence="2" id="KW-1185">Reference proteome</keyword>
<proteinExistence type="predicted"/>
<accession>A0ABS9MFL5</accession>
<reference evidence="1 2" key="1">
    <citation type="submission" date="2022-01" db="EMBL/GenBank/DDBJ databases">
        <title>Collection of gut derived symbiotic bacterial strains cultured from healthy donors.</title>
        <authorList>
            <person name="Lin H."/>
            <person name="Kohout C."/>
            <person name="Waligurski E."/>
            <person name="Pamer E.G."/>
        </authorList>
    </citation>
    <scope>NUCLEOTIDE SEQUENCE [LARGE SCALE GENOMIC DNA]</scope>
    <source>
        <strain evidence="1 2">DFI.3.7</strain>
    </source>
</reference>
<name>A0ABS9MFL5_9FIRM</name>
<sequence length="282" mass="32232">MKENYLVGGVRRLQADRDFEMREMLAAEDPEGLINNILSQEQRLTELKKSDNGTPAFSIETTNAQAQQIYHMFVIVNHGTIFDFWMRTDVFSEADIRVFQKSLVIGSERADQPNSSMFFTAYQPGMIRDGIYQPNIGASYWYLWEDTPEGVALLDTGTTVLAGLPSAKLHSPLWSPDGSHLVVILETQDFTSFYFPLEALQYEVPFPKNRDHLLALFSRSGWDFDYRLADQPQATLFPLDWSLDGSKLLFYYEWFDSEHIARSGKAWYILGAESNQLLAPAD</sequence>